<dbReference type="InterPro" id="IPR011491">
    <property type="entry name" value="FlgE_D2"/>
</dbReference>
<comment type="subcellular location">
    <subcellularLocation>
        <location evidence="1 5">Bacterial flagellum basal body</location>
    </subcellularLocation>
</comment>
<dbReference type="Pfam" id="PF22692">
    <property type="entry name" value="LlgE_F_G_D1"/>
    <property type="match status" value="1"/>
</dbReference>
<dbReference type="PANTHER" id="PTHR30435:SF1">
    <property type="entry name" value="FLAGELLAR HOOK PROTEIN FLGE"/>
    <property type="match status" value="1"/>
</dbReference>
<evidence type="ECO:0000313" key="11">
    <source>
        <dbReference type="Proteomes" id="UP001596292"/>
    </source>
</evidence>
<comment type="similarity">
    <text evidence="2 5">Belongs to the flagella basal body rod proteins family.</text>
</comment>
<dbReference type="PANTHER" id="PTHR30435">
    <property type="entry name" value="FLAGELLAR PROTEIN"/>
    <property type="match status" value="1"/>
</dbReference>
<feature type="domain" description="Flagellar hook protein FlgE/F/G-like D1" evidence="9">
    <location>
        <begin position="85"/>
        <end position="138"/>
    </location>
</feature>
<feature type="domain" description="Flagellar basal body rod protein N-terminal" evidence="6">
    <location>
        <begin position="7"/>
        <end position="37"/>
    </location>
</feature>
<comment type="function">
    <text evidence="5">A flexible structure which links the flagellar filament to the drive apparatus in the basal body.</text>
</comment>
<organism evidence="10 11">
    <name type="scientific">Methylobacterium komagatae</name>
    <dbReference type="NCBI Taxonomy" id="374425"/>
    <lineage>
        <taxon>Bacteria</taxon>
        <taxon>Pseudomonadati</taxon>
        <taxon>Pseudomonadota</taxon>
        <taxon>Alphaproteobacteria</taxon>
        <taxon>Hyphomicrobiales</taxon>
        <taxon>Methylobacteriaceae</taxon>
        <taxon>Methylobacterium</taxon>
    </lineage>
</organism>
<dbReference type="SUPFAM" id="SSF117143">
    <property type="entry name" value="Flagellar hook protein flgE"/>
    <property type="match status" value="1"/>
</dbReference>
<evidence type="ECO:0000259" key="8">
    <source>
        <dbReference type="Pfam" id="PF07559"/>
    </source>
</evidence>
<sequence length="403" mass="41241">MSLTGVLRTGVSGMNAQTNRISTVAENIQNASTTGYKRTSTEFSSLLLESSGTGNYNSGAVDTVIRRAVNEQGSVAFTTSDTDLAIQGSGFFVVKDGSGGQFLTRAGNFVKDGSTGTLVNSGGFTLQGYALDAQGQPDIAGGLIPIKADTATAEARPTDTATVSGNLPFDAAIIATPGTADGTYTKKISVKTYDNVGSAVIYDVYATKTSATTWNIALYQPAATAGGAPTKIGEANPTFGTDGQIAAGTKTTITTATGTITLDGTKLTQLAGDFDMKATSNGSPPTAGTGVAFGEDGTVFTLYADGSRAATYKVPLASVRSPDQLLPKAGNVFEANGQSGPVELGYAQLGGLGTLKSKALEQSNADVATELTTMIESQSAYTANSKVFMTGSEMLDTLMNLKR</sequence>
<dbReference type="InterPro" id="IPR037058">
    <property type="entry name" value="Falgellar_hook_FlgE_sf"/>
</dbReference>
<evidence type="ECO:0000256" key="5">
    <source>
        <dbReference type="RuleBase" id="RU362116"/>
    </source>
</evidence>
<dbReference type="InterPro" id="IPR037925">
    <property type="entry name" value="FlgE/F/G-like"/>
</dbReference>
<comment type="caution">
    <text evidence="10">The sequence shown here is derived from an EMBL/GenBank/DDBJ whole genome shotgun (WGS) entry which is preliminary data.</text>
</comment>
<feature type="domain" description="Flagellar hook protein FlgE D2" evidence="8">
    <location>
        <begin position="175"/>
        <end position="279"/>
    </location>
</feature>
<dbReference type="Gene3D" id="2.60.98.20">
    <property type="entry name" value="Flagellar hook protein FlgE"/>
    <property type="match status" value="1"/>
</dbReference>
<feature type="domain" description="Flagellar basal-body/hook protein C-terminal" evidence="7">
    <location>
        <begin position="357"/>
        <end position="401"/>
    </location>
</feature>
<evidence type="ECO:0000256" key="4">
    <source>
        <dbReference type="ARBA" id="ARBA00023143"/>
    </source>
</evidence>
<dbReference type="Proteomes" id="UP001596292">
    <property type="component" value="Unassembled WGS sequence"/>
</dbReference>
<evidence type="ECO:0000259" key="7">
    <source>
        <dbReference type="Pfam" id="PF06429"/>
    </source>
</evidence>
<dbReference type="InterPro" id="IPR010930">
    <property type="entry name" value="Flg_bb/hook_C_dom"/>
</dbReference>
<gene>
    <name evidence="10" type="ORF">ACFQE0_15480</name>
</gene>
<dbReference type="NCBIfam" id="TIGR03506">
    <property type="entry name" value="FlgEFG_subfam"/>
    <property type="match status" value="1"/>
</dbReference>
<keyword evidence="4 5" id="KW-0975">Bacterial flagellum</keyword>
<name>A0ABW2BLX2_9HYPH</name>
<dbReference type="EMBL" id="JBHSWN010000001">
    <property type="protein sequence ID" value="MFC6790892.1"/>
    <property type="molecule type" value="Genomic_DNA"/>
</dbReference>
<proteinExistence type="inferred from homology"/>
<keyword evidence="10" id="KW-0282">Flagellum</keyword>
<dbReference type="Pfam" id="PF07559">
    <property type="entry name" value="FlgE_D2"/>
    <property type="match status" value="1"/>
</dbReference>
<dbReference type="InterPro" id="IPR053967">
    <property type="entry name" value="LlgE_F_G-like_D1"/>
</dbReference>
<protein>
    <recommendedName>
        <fullName evidence="3 5">Flagellar hook protein FlgE</fullName>
    </recommendedName>
</protein>
<evidence type="ECO:0000259" key="9">
    <source>
        <dbReference type="Pfam" id="PF22692"/>
    </source>
</evidence>
<dbReference type="RefSeq" id="WP_378971190.1">
    <property type="nucleotide sequence ID" value="NZ_JBHSWN010000001.1"/>
</dbReference>
<keyword evidence="10" id="KW-0966">Cell projection</keyword>
<keyword evidence="10" id="KW-0969">Cilium</keyword>
<evidence type="ECO:0000259" key="6">
    <source>
        <dbReference type="Pfam" id="PF00460"/>
    </source>
</evidence>
<accession>A0ABW2BLX2</accession>
<evidence type="ECO:0000313" key="10">
    <source>
        <dbReference type="EMBL" id="MFC6790892.1"/>
    </source>
</evidence>
<evidence type="ECO:0000256" key="3">
    <source>
        <dbReference type="ARBA" id="ARBA00019015"/>
    </source>
</evidence>
<keyword evidence="11" id="KW-1185">Reference proteome</keyword>
<dbReference type="Pfam" id="PF06429">
    <property type="entry name" value="Flg_bbr_C"/>
    <property type="match status" value="1"/>
</dbReference>
<dbReference type="InterPro" id="IPR001444">
    <property type="entry name" value="Flag_bb_rod_N"/>
</dbReference>
<dbReference type="Pfam" id="PF00460">
    <property type="entry name" value="Flg_bb_rod"/>
    <property type="match status" value="1"/>
</dbReference>
<reference evidence="11" key="1">
    <citation type="journal article" date="2019" name="Int. J. Syst. Evol. Microbiol.">
        <title>The Global Catalogue of Microorganisms (GCM) 10K type strain sequencing project: providing services to taxonomists for standard genome sequencing and annotation.</title>
        <authorList>
            <consortium name="The Broad Institute Genomics Platform"/>
            <consortium name="The Broad Institute Genome Sequencing Center for Infectious Disease"/>
            <person name="Wu L."/>
            <person name="Ma J."/>
        </authorList>
    </citation>
    <scope>NUCLEOTIDE SEQUENCE [LARGE SCALE GENOMIC DNA]</scope>
    <source>
        <strain evidence="11">CCUG 48316</strain>
    </source>
</reference>
<dbReference type="InterPro" id="IPR020013">
    <property type="entry name" value="Flagellar_FlgE/F/G"/>
</dbReference>
<evidence type="ECO:0000256" key="2">
    <source>
        <dbReference type="ARBA" id="ARBA00009677"/>
    </source>
</evidence>
<evidence type="ECO:0000256" key="1">
    <source>
        <dbReference type="ARBA" id="ARBA00004117"/>
    </source>
</evidence>